<comment type="caution">
    <text evidence="1">The sequence shown here is derived from an EMBL/GenBank/DDBJ whole genome shotgun (WGS) entry which is preliminary data.</text>
</comment>
<dbReference type="EMBL" id="RAWE01000041">
    <property type="protein sequence ID" value="RKH03408.1"/>
    <property type="molecule type" value="Genomic_DNA"/>
</dbReference>
<reference evidence="2" key="1">
    <citation type="submission" date="2018-09" db="EMBL/GenBank/DDBJ databases">
        <authorList>
            <person name="Livingstone P.G."/>
            <person name="Whitworth D.E."/>
        </authorList>
    </citation>
    <scope>NUCLEOTIDE SEQUENCE [LARGE SCALE GENOMIC DNA]</scope>
    <source>
        <strain evidence="2">CA043D</strain>
    </source>
</reference>
<organism evidence="1 2">
    <name type="scientific">Corallococcus carmarthensis</name>
    <dbReference type="NCBI Taxonomy" id="2316728"/>
    <lineage>
        <taxon>Bacteria</taxon>
        <taxon>Pseudomonadati</taxon>
        <taxon>Myxococcota</taxon>
        <taxon>Myxococcia</taxon>
        <taxon>Myxococcales</taxon>
        <taxon>Cystobacterineae</taxon>
        <taxon>Myxococcaceae</taxon>
        <taxon>Corallococcus</taxon>
    </lineage>
</organism>
<dbReference type="Proteomes" id="UP000268313">
    <property type="component" value="Unassembled WGS sequence"/>
</dbReference>
<name>A0A3A8K516_9BACT</name>
<sequence length="381" mass="41514">MPDPRMLVSIDGEPIEASVLGLLTRIEVRESDADPSFLALRFNATQSPEGEFSPLDEGLFVPSAKVSVQIEPPGGNSVRLFEGFVTHVRPHFESVESNCYVEVLAMDAAVLLAAEERVEAYPDVTDTEAAEKVFSRYQLTFSGETTGTRHEEKKQLLVQRGTDWELVQRLARRNGFVCYLEPDPQSGAVTAYFRPRAIKDTPQPDLTLLRDDPNLKWLDLQATMTGPARVKGAAIDPIGKRIVRSDGSPKLDPLGEALMGDALEKGLKQAGATGSVTLLRDPFPAETAIADEGSAATDRALFGVEARGEVDTPLYRGLLRARRPVLIKGVGRMFAGVYYVRAVRTTVDEGVISQTFVAERNALGLSGKEDFGQSAEEVPPQ</sequence>
<evidence type="ECO:0008006" key="3">
    <source>
        <dbReference type="Google" id="ProtNLM"/>
    </source>
</evidence>
<protein>
    <recommendedName>
        <fullName evidence="3">Phage late control D family protein</fullName>
    </recommendedName>
</protein>
<gene>
    <name evidence="1" type="ORF">D7X32_14020</name>
</gene>
<evidence type="ECO:0000313" key="2">
    <source>
        <dbReference type="Proteomes" id="UP000268313"/>
    </source>
</evidence>
<dbReference type="Pfam" id="PF05954">
    <property type="entry name" value="Phage_GPD"/>
    <property type="match status" value="1"/>
</dbReference>
<keyword evidence="2" id="KW-1185">Reference proteome</keyword>
<evidence type="ECO:0000313" key="1">
    <source>
        <dbReference type="EMBL" id="RKH03408.1"/>
    </source>
</evidence>
<dbReference type="AlphaFoldDB" id="A0A3A8K516"/>
<accession>A0A3A8K516</accession>
<dbReference type="SUPFAM" id="SSF69279">
    <property type="entry name" value="Phage tail proteins"/>
    <property type="match status" value="1"/>
</dbReference>
<proteinExistence type="predicted"/>